<organism evidence="1 2">
    <name type="scientific">Ralstonia soli</name>
    <dbReference type="NCBI Taxonomy" id="2953896"/>
    <lineage>
        <taxon>Bacteria</taxon>
        <taxon>Pseudomonadati</taxon>
        <taxon>Pseudomonadota</taxon>
        <taxon>Betaproteobacteria</taxon>
        <taxon>Burkholderiales</taxon>
        <taxon>Burkholderiaceae</taxon>
        <taxon>Ralstonia</taxon>
    </lineage>
</organism>
<evidence type="ECO:0008006" key="3">
    <source>
        <dbReference type="Google" id="ProtNLM"/>
    </source>
</evidence>
<evidence type="ECO:0000313" key="2">
    <source>
        <dbReference type="Proteomes" id="UP001162811"/>
    </source>
</evidence>
<proteinExistence type="predicted"/>
<dbReference type="EMBL" id="JAMXHT010000004">
    <property type="protein sequence ID" value="MCO5399133.1"/>
    <property type="molecule type" value="Genomic_DNA"/>
</dbReference>
<dbReference type="Proteomes" id="UP001162811">
    <property type="component" value="Unassembled WGS sequence"/>
</dbReference>
<comment type="caution">
    <text evidence="1">The sequence shown here is derived from an EMBL/GenBank/DDBJ whole genome shotgun (WGS) entry which is preliminary data.</text>
</comment>
<accession>A0ABT1AL43</accession>
<evidence type="ECO:0000313" key="1">
    <source>
        <dbReference type="EMBL" id="MCO5399133.1"/>
    </source>
</evidence>
<gene>
    <name evidence="1" type="ORF">NG900_13110</name>
</gene>
<dbReference type="RefSeq" id="WP_252680845.1">
    <property type="nucleotide sequence ID" value="NZ_JAMXHT010000004.1"/>
</dbReference>
<name>A0ABT1AL43_9RALS</name>
<sequence>MFPDLETIIQGALRDGERSEHGNFILSTVNCASSLVDSLHISGCPSNMRKIAGLMVAFAILASGVSLVLRWHGCEALAAAVQAATPKPAPGAICAADAPHHFKEPDSVKISSVNRPITLEQY</sequence>
<protein>
    <recommendedName>
        <fullName evidence="3">Transmembrane protein</fullName>
    </recommendedName>
</protein>
<reference evidence="1" key="2">
    <citation type="journal article" date="2023" name="Front. Microbiol.">
        <title>Ralstonia chuxiongensis sp. nov., Ralstonia mojiangensis sp. nov., and Ralstonia soli sp. nov., isolated from tobacco fields, are three novel species in the family Burkholderiaceae.</title>
        <authorList>
            <person name="Lu C.H."/>
            <person name="Zhang Y.Y."/>
            <person name="Jiang N."/>
            <person name="Chen W."/>
            <person name="Shao X."/>
            <person name="Zhao Z.M."/>
            <person name="Lu W.L."/>
            <person name="Hu X."/>
            <person name="Xi Y.X."/>
            <person name="Zou S.Y."/>
            <person name="Wei Q.J."/>
            <person name="Lin Z.L."/>
            <person name="Gong L."/>
            <person name="Gai X.T."/>
            <person name="Zhang L.Q."/>
            <person name="Li J.Y."/>
            <person name="Jin Y."/>
            <person name="Xia Z.Y."/>
        </authorList>
    </citation>
    <scope>NUCLEOTIDE SEQUENCE</scope>
    <source>
        <strain evidence="1">21MJYT02-11</strain>
    </source>
</reference>
<reference evidence="1" key="1">
    <citation type="submission" date="2022-06" db="EMBL/GenBank/DDBJ databases">
        <authorList>
            <person name="Lu C.-H."/>
        </authorList>
    </citation>
    <scope>NUCLEOTIDE SEQUENCE</scope>
    <source>
        <strain evidence="1">21MJYT02-11</strain>
    </source>
</reference>
<keyword evidence="2" id="KW-1185">Reference proteome</keyword>